<dbReference type="PROSITE" id="PS50884">
    <property type="entry name" value="ZF_DOF_2"/>
    <property type="match status" value="1"/>
</dbReference>
<reference evidence="12 13" key="1">
    <citation type="journal article" date="2020" name="bioRxiv">
        <title>Sequence and annotation of 42 cannabis genomes reveals extensive copy number variation in cannabinoid synthesis and pathogen resistance genes.</title>
        <authorList>
            <person name="Mckernan K.J."/>
            <person name="Helbert Y."/>
            <person name="Kane L.T."/>
            <person name="Ebling H."/>
            <person name="Zhang L."/>
            <person name="Liu B."/>
            <person name="Eaton Z."/>
            <person name="Mclaughlin S."/>
            <person name="Kingan S."/>
            <person name="Baybayan P."/>
            <person name="Concepcion G."/>
            <person name="Jordan M."/>
            <person name="Riva A."/>
            <person name="Barbazuk W."/>
            <person name="Harkins T."/>
        </authorList>
    </citation>
    <scope>NUCLEOTIDE SEQUENCE [LARGE SCALE GENOMIC DNA]</scope>
    <source>
        <strain evidence="13">cv. Jamaican Lion 4</strain>
        <tissue evidence="12">Leaf</tissue>
    </source>
</reference>
<dbReference type="PANTHER" id="PTHR31992:SF97">
    <property type="entry name" value="DOF ZINC FINGER PROTEIN"/>
    <property type="match status" value="1"/>
</dbReference>
<dbReference type="GO" id="GO:0003700">
    <property type="term" value="F:DNA-binding transcription factor activity"/>
    <property type="evidence" value="ECO:0007669"/>
    <property type="project" value="UniProtKB-UniRule"/>
</dbReference>
<keyword evidence="13" id="KW-1185">Reference proteome</keyword>
<evidence type="ECO:0000313" key="12">
    <source>
        <dbReference type="EMBL" id="KAF4394062.1"/>
    </source>
</evidence>
<dbReference type="InterPro" id="IPR045174">
    <property type="entry name" value="Dof"/>
</dbReference>
<evidence type="ECO:0000256" key="2">
    <source>
        <dbReference type="ARBA" id="ARBA00022771"/>
    </source>
</evidence>
<keyword evidence="5 8" id="KW-0238">DNA-binding</keyword>
<evidence type="ECO:0000256" key="3">
    <source>
        <dbReference type="ARBA" id="ARBA00022833"/>
    </source>
</evidence>
<organism evidence="12 13">
    <name type="scientific">Cannabis sativa</name>
    <name type="common">Hemp</name>
    <name type="synonym">Marijuana</name>
    <dbReference type="NCBI Taxonomy" id="3483"/>
    <lineage>
        <taxon>Eukaryota</taxon>
        <taxon>Viridiplantae</taxon>
        <taxon>Streptophyta</taxon>
        <taxon>Embryophyta</taxon>
        <taxon>Tracheophyta</taxon>
        <taxon>Spermatophyta</taxon>
        <taxon>Magnoliopsida</taxon>
        <taxon>eudicotyledons</taxon>
        <taxon>Gunneridae</taxon>
        <taxon>Pentapetalae</taxon>
        <taxon>rosids</taxon>
        <taxon>fabids</taxon>
        <taxon>Rosales</taxon>
        <taxon>Cannabaceae</taxon>
        <taxon>Cannabis</taxon>
    </lineage>
</organism>
<evidence type="ECO:0000256" key="1">
    <source>
        <dbReference type="ARBA" id="ARBA00022723"/>
    </source>
</evidence>
<sequence length="266" mass="29378">MGLSSKQVVINSKESLSFDHNWKSHNYNSATNSQPQQKSPAMSSPGTRRNPASAPAPAPEQLKCPRCDSSNTKFCYYNNYNKSQPRHFCRTCKRHWTKGGTLRNVPVGGGRKNKRLKKSSAATAAATAVAAATANSEINSTVLFNDDHDQKTISEILYQAVMVRPHPPPSTAAPAPAPASDELMGFKSSFSSSSTTSPFECFPSSFDQIITTATTTNYHHEDQFKMDEMKWGHFQHGLICIIEDYLFVKTTILLVLPNMCLMGPHF</sequence>
<evidence type="ECO:0000256" key="6">
    <source>
        <dbReference type="ARBA" id="ARBA00023163"/>
    </source>
</evidence>
<protein>
    <recommendedName>
        <fullName evidence="9">Dof zinc finger protein</fullName>
    </recommendedName>
</protein>
<gene>
    <name evidence="12" type="ORF">G4B88_026031</name>
</gene>
<accession>A0A7J6HFJ3</accession>
<evidence type="ECO:0000256" key="7">
    <source>
        <dbReference type="ARBA" id="ARBA00023242"/>
    </source>
</evidence>
<evidence type="ECO:0000256" key="8">
    <source>
        <dbReference type="PROSITE-ProRule" id="PRU00071"/>
    </source>
</evidence>
<dbReference type="Proteomes" id="UP000583929">
    <property type="component" value="Unassembled WGS sequence"/>
</dbReference>
<evidence type="ECO:0000256" key="5">
    <source>
        <dbReference type="ARBA" id="ARBA00023125"/>
    </source>
</evidence>
<dbReference type="PANTHER" id="PTHR31992">
    <property type="entry name" value="DOF ZINC FINGER PROTEIN DOF1.4-RELATED"/>
    <property type="match status" value="1"/>
</dbReference>
<feature type="region of interest" description="Disordered" evidence="10">
    <location>
        <begin position="20"/>
        <end position="63"/>
    </location>
</feature>
<evidence type="ECO:0000256" key="9">
    <source>
        <dbReference type="RuleBase" id="RU369094"/>
    </source>
</evidence>
<keyword evidence="7 8" id="KW-0539">Nucleus</keyword>
<keyword evidence="4 9" id="KW-0805">Transcription regulation</keyword>
<evidence type="ECO:0000259" key="11">
    <source>
        <dbReference type="PROSITE" id="PS50884"/>
    </source>
</evidence>
<feature type="compositionally biased region" description="Polar residues" evidence="10">
    <location>
        <begin position="24"/>
        <end position="47"/>
    </location>
</feature>
<dbReference type="InterPro" id="IPR003851">
    <property type="entry name" value="Znf_Dof"/>
</dbReference>
<keyword evidence="3 9" id="KW-0862">Zinc</keyword>
<dbReference type="GO" id="GO:0008270">
    <property type="term" value="F:zinc ion binding"/>
    <property type="evidence" value="ECO:0007669"/>
    <property type="project" value="UniProtKB-KW"/>
</dbReference>
<comment type="subcellular location">
    <subcellularLocation>
        <location evidence="8 9">Nucleus</location>
    </subcellularLocation>
</comment>
<keyword evidence="1 9" id="KW-0479">Metal-binding</keyword>
<evidence type="ECO:0000256" key="4">
    <source>
        <dbReference type="ARBA" id="ARBA00023015"/>
    </source>
</evidence>
<comment type="function">
    <text evidence="9">Transcription factor that binds specifically to a 5'-AA[AG]G-3' consensus core sequence.</text>
</comment>
<evidence type="ECO:0000313" key="13">
    <source>
        <dbReference type="Proteomes" id="UP000583929"/>
    </source>
</evidence>
<evidence type="ECO:0000256" key="10">
    <source>
        <dbReference type="SAM" id="MobiDB-lite"/>
    </source>
</evidence>
<dbReference type="PROSITE" id="PS01361">
    <property type="entry name" value="ZF_DOF_1"/>
    <property type="match status" value="1"/>
</dbReference>
<comment type="caution">
    <text evidence="12">The sequence shown here is derived from an EMBL/GenBank/DDBJ whole genome shotgun (WGS) entry which is preliminary data.</text>
</comment>
<dbReference type="AlphaFoldDB" id="A0A7J6HFJ3"/>
<keyword evidence="2 8" id="KW-0863">Zinc-finger</keyword>
<proteinExistence type="predicted"/>
<feature type="domain" description="Dof-type" evidence="11">
    <location>
        <begin position="62"/>
        <end position="116"/>
    </location>
</feature>
<name>A0A7J6HFJ3_CANSA</name>
<dbReference type="GO" id="GO:0003677">
    <property type="term" value="F:DNA binding"/>
    <property type="evidence" value="ECO:0007669"/>
    <property type="project" value="UniProtKB-UniRule"/>
</dbReference>
<dbReference type="Pfam" id="PF02701">
    <property type="entry name" value="Zn_ribbon_Dof"/>
    <property type="match status" value="1"/>
</dbReference>
<keyword evidence="6 9" id="KW-0804">Transcription</keyword>
<dbReference type="GO" id="GO:0005634">
    <property type="term" value="C:nucleus"/>
    <property type="evidence" value="ECO:0007669"/>
    <property type="project" value="UniProtKB-SubCell"/>
</dbReference>
<dbReference type="EMBL" id="JAATIQ010000047">
    <property type="protein sequence ID" value="KAF4394062.1"/>
    <property type="molecule type" value="Genomic_DNA"/>
</dbReference>